<sequence length="55" mass="6421">MFFSKPYLTACMVGYVSLWHNAPYKTTPCFIQPEVLTLFTKPENMQVKCCQDKKL</sequence>
<protein>
    <submittedName>
        <fullName evidence="1">Uncharacterized protein</fullName>
    </submittedName>
</protein>
<dbReference type="AlphaFoldDB" id="A0A9E3H5J5"/>
<proteinExistence type="predicted"/>
<comment type="caution">
    <text evidence="1">The sequence shown here is derived from an EMBL/GenBank/DDBJ whole genome shotgun (WGS) entry which is preliminary data.</text>
</comment>
<reference evidence="1" key="2">
    <citation type="journal article" date="2022" name="Microbiol. Resour. Announc.">
        <title>Metagenome Sequencing to Explore Phylogenomics of Terrestrial Cyanobacteria.</title>
        <authorList>
            <person name="Ward R.D."/>
            <person name="Stajich J.E."/>
            <person name="Johansen J.R."/>
            <person name="Huntemann M."/>
            <person name="Clum A."/>
            <person name="Foster B."/>
            <person name="Foster B."/>
            <person name="Roux S."/>
            <person name="Palaniappan K."/>
            <person name="Varghese N."/>
            <person name="Mukherjee S."/>
            <person name="Reddy T.B.K."/>
            <person name="Daum C."/>
            <person name="Copeland A."/>
            <person name="Chen I.A."/>
            <person name="Ivanova N.N."/>
            <person name="Kyrpides N.C."/>
            <person name="Shapiro N."/>
            <person name="Eloe-Fadrosh E.A."/>
            <person name="Pietrasiak N."/>
        </authorList>
    </citation>
    <scope>NUCLEOTIDE SEQUENCE</scope>
    <source>
        <strain evidence="1">HA4357-MV3</strain>
    </source>
</reference>
<dbReference type="EMBL" id="JAHHHW010000055">
    <property type="protein sequence ID" value="MBW4431208.1"/>
    <property type="molecule type" value="Genomic_DNA"/>
</dbReference>
<name>A0A9E3H5J5_9NOST</name>
<reference evidence="1" key="1">
    <citation type="submission" date="2021-05" db="EMBL/GenBank/DDBJ databases">
        <authorList>
            <person name="Pietrasiak N."/>
            <person name="Ward R."/>
            <person name="Stajich J.E."/>
            <person name="Kurbessoian T."/>
        </authorList>
    </citation>
    <scope>NUCLEOTIDE SEQUENCE</scope>
    <source>
        <strain evidence="1">HA4357-MV3</strain>
    </source>
</reference>
<dbReference type="Proteomes" id="UP000813215">
    <property type="component" value="Unassembled WGS sequence"/>
</dbReference>
<organism evidence="1 2">
    <name type="scientific">Pelatocladus maniniholoensis HA4357-MV3</name>
    <dbReference type="NCBI Taxonomy" id="1117104"/>
    <lineage>
        <taxon>Bacteria</taxon>
        <taxon>Bacillati</taxon>
        <taxon>Cyanobacteriota</taxon>
        <taxon>Cyanophyceae</taxon>
        <taxon>Nostocales</taxon>
        <taxon>Nostocaceae</taxon>
        <taxon>Pelatocladus</taxon>
    </lineage>
</organism>
<accession>A0A9E3H5J5</accession>
<gene>
    <name evidence="1" type="ORF">KME28_05585</name>
</gene>
<evidence type="ECO:0000313" key="2">
    <source>
        <dbReference type="Proteomes" id="UP000813215"/>
    </source>
</evidence>
<evidence type="ECO:0000313" key="1">
    <source>
        <dbReference type="EMBL" id="MBW4431208.1"/>
    </source>
</evidence>